<reference evidence="1" key="1">
    <citation type="journal article" date="2021" name="New Phytol.">
        <title>Evolutionary innovations through gain and loss of genes in the ectomycorrhizal Boletales.</title>
        <authorList>
            <person name="Wu G."/>
            <person name="Miyauchi S."/>
            <person name="Morin E."/>
            <person name="Kuo A."/>
            <person name="Drula E."/>
            <person name="Varga T."/>
            <person name="Kohler A."/>
            <person name="Feng B."/>
            <person name="Cao Y."/>
            <person name="Lipzen A."/>
            <person name="Daum C."/>
            <person name="Hundley H."/>
            <person name="Pangilinan J."/>
            <person name="Johnson J."/>
            <person name="Barry K."/>
            <person name="LaButti K."/>
            <person name="Ng V."/>
            <person name="Ahrendt S."/>
            <person name="Min B."/>
            <person name="Choi I.G."/>
            <person name="Park H."/>
            <person name="Plett J.M."/>
            <person name="Magnuson J."/>
            <person name="Spatafora J.W."/>
            <person name="Nagy L.G."/>
            <person name="Henrissat B."/>
            <person name="Grigoriev I.V."/>
            <person name="Yang Z.L."/>
            <person name="Xu J."/>
            <person name="Martin F.M."/>
        </authorList>
    </citation>
    <scope>NUCLEOTIDE SEQUENCE</scope>
    <source>
        <strain evidence="1">KUC20120723A-06</strain>
    </source>
</reference>
<dbReference type="EMBL" id="MU267356">
    <property type="protein sequence ID" value="KAH7917010.1"/>
    <property type="molecule type" value="Genomic_DNA"/>
</dbReference>
<organism evidence="1 2">
    <name type="scientific">Leucogyrophana mollusca</name>
    <dbReference type="NCBI Taxonomy" id="85980"/>
    <lineage>
        <taxon>Eukaryota</taxon>
        <taxon>Fungi</taxon>
        <taxon>Dikarya</taxon>
        <taxon>Basidiomycota</taxon>
        <taxon>Agaricomycotina</taxon>
        <taxon>Agaricomycetes</taxon>
        <taxon>Agaricomycetidae</taxon>
        <taxon>Boletales</taxon>
        <taxon>Boletales incertae sedis</taxon>
        <taxon>Leucogyrophana</taxon>
    </lineage>
</organism>
<comment type="caution">
    <text evidence="1">The sequence shown here is derived from an EMBL/GenBank/DDBJ whole genome shotgun (WGS) entry which is preliminary data.</text>
</comment>
<proteinExistence type="predicted"/>
<dbReference type="Proteomes" id="UP000790709">
    <property type="component" value="Unassembled WGS sequence"/>
</dbReference>
<evidence type="ECO:0000313" key="2">
    <source>
        <dbReference type="Proteomes" id="UP000790709"/>
    </source>
</evidence>
<evidence type="ECO:0000313" key="1">
    <source>
        <dbReference type="EMBL" id="KAH7917010.1"/>
    </source>
</evidence>
<keyword evidence="2" id="KW-1185">Reference proteome</keyword>
<gene>
    <name evidence="1" type="ORF">BV22DRAFT_1052753</name>
</gene>
<protein>
    <submittedName>
        <fullName evidence="1">Uncharacterized protein</fullName>
    </submittedName>
</protein>
<sequence>RLFARVVVCITTHSDDDSSHVFKSESVSLAPTKFSDLLWAIEMALLIQRASLFIFACSAIMKTENLIQLQKCMGRFDLKSVVAFTAVQLQPTWATGFLQAYGQKVLAESFNIYREFLVILHSADALRRHSGVILITSDDDKMSKFFWSNYASYPWGQPLPAQCGKCHFLHSWGKPVRGSNGAVALACQGKHKGQPCGATFSPEVVHGAKKVIDTGDHGQWMEEQEARGAQKPGGHHSKQSGRDKKGKGKAVWTRGEERAKRRKTKVSTRGADAGPSASSKQTSVKATTGPPRAKRDDAGPSAPGKAISVGAATGLSTVQEDLPDVSAVTHQKCLHRTITIHSFPIQTILARYIRLITACRHL</sequence>
<name>A0ACB8AU39_9AGAM</name>
<feature type="non-terminal residue" evidence="1">
    <location>
        <position position="1"/>
    </location>
</feature>
<accession>A0ACB8AU39</accession>